<sequence length="347" mass="37859">MPLEIASNGEVSYSATNFDSALTMLMAVYVYGEEAVKDTKQIALRNTTGAGRFGERDLLSQAREYLECTARYPVNFCTPQVHFAFYNQVTDSMAAALEGLGVHVWGERVPVESTVLDKLQGLGLDDSSQDSDGSCDDNPDDYDTNDHVGDRQVPGMGFLLPRLPEHFESAQSPMTVKDFTIQKSKIEHKATFCNKESVSSATDLNIDSRLLSDCVSTAVVGHRKVTCDKAKKQLFLELVISPPSYSSFISTSSLSKESGQNQSHPPPSFPVPESQAITTTPSVSALCLEGVGDIQRVNLDITSLIALVSSVTNGRCHLVFPDKVLTEQAREEREDPVLPALNRFLTG</sequence>
<feature type="domain" description="DUF1308" evidence="3">
    <location>
        <begin position="297"/>
        <end position="347"/>
    </location>
</feature>
<dbReference type="InterPro" id="IPR041076">
    <property type="entry name" value="DUF5614"/>
</dbReference>
<dbReference type="InterPro" id="IPR010733">
    <property type="entry name" value="DUF1308"/>
</dbReference>
<gene>
    <name evidence="5" type="ORF">ElyMa_000085200</name>
</gene>
<reference evidence="5 6" key="1">
    <citation type="journal article" date="2021" name="Elife">
        <title>Chloroplast acquisition without the gene transfer in kleptoplastic sea slugs, Plakobranchus ocellatus.</title>
        <authorList>
            <person name="Maeda T."/>
            <person name="Takahashi S."/>
            <person name="Yoshida T."/>
            <person name="Shimamura S."/>
            <person name="Takaki Y."/>
            <person name="Nagai Y."/>
            <person name="Toyoda A."/>
            <person name="Suzuki Y."/>
            <person name="Arimoto A."/>
            <person name="Ishii H."/>
            <person name="Satoh N."/>
            <person name="Nishiyama T."/>
            <person name="Hasebe M."/>
            <person name="Maruyama T."/>
            <person name="Minagawa J."/>
            <person name="Obokata J."/>
            <person name="Shigenobu S."/>
        </authorList>
    </citation>
    <scope>NUCLEOTIDE SEQUENCE [LARGE SCALE GENOMIC DNA]</scope>
</reference>
<accession>A0AAV4EIQ4</accession>
<dbReference type="AlphaFoldDB" id="A0AAV4EIQ4"/>
<feature type="region of interest" description="Disordered" evidence="2">
    <location>
        <begin position="251"/>
        <end position="275"/>
    </location>
</feature>
<dbReference type="Pfam" id="PF18474">
    <property type="entry name" value="DUF5614"/>
    <property type="match status" value="1"/>
</dbReference>
<dbReference type="Proteomes" id="UP000762676">
    <property type="component" value="Unassembled WGS sequence"/>
</dbReference>
<keyword evidence="6" id="KW-1185">Reference proteome</keyword>
<feature type="region of interest" description="Disordered" evidence="2">
    <location>
        <begin position="122"/>
        <end position="148"/>
    </location>
</feature>
<protein>
    <submittedName>
        <fullName evidence="5">UPF0415 protein C7orf25-like protein</fullName>
    </submittedName>
</protein>
<dbReference type="EMBL" id="BMAT01000150">
    <property type="protein sequence ID" value="GFR60665.1"/>
    <property type="molecule type" value="Genomic_DNA"/>
</dbReference>
<evidence type="ECO:0000259" key="4">
    <source>
        <dbReference type="Pfam" id="PF18474"/>
    </source>
</evidence>
<dbReference type="PANTHER" id="PTHR13379">
    <property type="entry name" value="UNCHARACTERIZED DUF1308"/>
    <property type="match status" value="1"/>
</dbReference>
<feature type="domain" description="DUF5614" evidence="4">
    <location>
        <begin position="40"/>
        <end position="132"/>
    </location>
</feature>
<name>A0AAV4EIQ4_9GAST</name>
<evidence type="ECO:0000313" key="6">
    <source>
        <dbReference type="Proteomes" id="UP000762676"/>
    </source>
</evidence>
<organism evidence="5 6">
    <name type="scientific">Elysia marginata</name>
    <dbReference type="NCBI Taxonomy" id="1093978"/>
    <lineage>
        <taxon>Eukaryota</taxon>
        <taxon>Metazoa</taxon>
        <taxon>Spiralia</taxon>
        <taxon>Lophotrochozoa</taxon>
        <taxon>Mollusca</taxon>
        <taxon>Gastropoda</taxon>
        <taxon>Heterobranchia</taxon>
        <taxon>Euthyneura</taxon>
        <taxon>Panpulmonata</taxon>
        <taxon>Sacoglossa</taxon>
        <taxon>Placobranchoidea</taxon>
        <taxon>Plakobranchidae</taxon>
        <taxon>Elysia</taxon>
    </lineage>
</organism>
<comment type="caution">
    <text evidence="5">The sequence shown here is derived from an EMBL/GenBank/DDBJ whole genome shotgun (WGS) entry which is preliminary data.</text>
</comment>
<feature type="compositionally biased region" description="Acidic residues" evidence="2">
    <location>
        <begin position="127"/>
        <end position="143"/>
    </location>
</feature>
<evidence type="ECO:0000256" key="1">
    <source>
        <dbReference type="ARBA" id="ARBA00006588"/>
    </source>
</evidence>
<evidence type="ECO:0000256" key="2">
    <source>
        <dbReference type="SAM" id="MobiDB-lite"/>
    </source>
</evidence>
<evidence type="ECO:0000313" key="5">
    <source>
        <dbReference type="EMBL" id="GFR60665.1"/>
    </source>
</evidence>
<dbReference type="PANTHER" id="PTHR13379:SF0">
    <property type="entry name" value="UPF0415 PROTEIN C7ORF25"/>
    <property type="match status" value="1"/>
</dbReference>
<dbReference type="Pfam" id="PF07000">
    <property type="entry name" value="DUF1308"/>
    <property type="match status" value="1"/>
</dbReference>
<proteinExistence type="inferred from homology"/>
<evidence type="ECO:0000259" key="3">
    <source>
        <dbReference type="Pfam" id="PF07000"/>
    </source>
</evidence>
<comment type="similarity">
    <text evidence="1">Belongs to the UPF0415 family.</text>
</comment>